<organism evidence="2 3">
    <name type="scientific">Chlamydia muridarum</name>
    <dbReference type="NCBI Taxonomy" id="83560"/>
    <lineage>
        <taxon>Bacteria</taxon>
        <taxon>Pseudomonadati</taxon>
        <taxon>Chlamydiota</taxon>
        <taxon>Chlamydiia</taxon>
        <taxon>Chlamydiales</taxon>
        <taxon>Chlamydiaceae</taxon>
        <taxon>Chlamydia/Chlamydophila group</taxon>
        <taxon>Chlamydia</taxon>
    </lineage>
</organism>
<dbReference type="Pfam" id="PF17628">
    <property type="entry name" value="IncD"/>
    <property type="match status" value="1"/>
</dbReference>
<evidence type="ECO:0000313" key="3">
    <source>
        <dbReference type="Proteomes" id="UP000260363"/>
    </source>
</evidence>
<dbReference type="PATRIC" id="fig|83560.10.peg.397"/>
<dbReference type="STRING" id="83560.NC80_01925"/>
<keyword evidence="1" id="KW-0812">Transmembrane</keyword>
<keyword evidence="1" id="KW-1133">Transmembrane helix</keyword>
<sequence>MTKICSTSQGLAACRIERINLLEKSLNPRNAAPTTKRLITVALAAISAITFLVIAGLLFVGVLCCPVPLIASALLLGLGAFFLGCTVVGGLLTVEAAAKDRLYRSQVLSWNNLCYKTAGVIRNG</sequence>
<feature type="transmembrane region" description="Helical" evidence="1">
    <location>
        <begin position="38"/>
        <end position="63"/>
    </location>
</feature>
<dbReference type="OMA" id="LCYKTAG"/>
<dbReference type="EMBL" id="CP007217">
    <property type="protein sequence ID" value="AJR10469.1"/>
    <property type="molecule type" value="Genomic_DNA"/>
</dbReference>
<reference evidence="2 3" key="1">
    <citation type="submission" date="2014-02" db="EMBL/GenBank/DDBJ databases">
        <authorList>
            <person name="Chen C."/>
            <person name="Conrad T.A."/>
            <person name="Zhou Z."/>
            <person name="Lai Z."/>
            <person name="Zhong G."/>
        </authorList>
    </citation>
    <scope>NUCLEOTIDE SEQUENCE [LARGE SCALE GENOMIC DNA]</scope>
    <source>
        <strain evidence="2 3">Nigg3-28</strain>
    </source>
</reference>
<evidence type="ECO:0000313" key="2">
    <source>
        <dbReference type="EMBL" id="AJR10469.1"/>
    </source>
</evidence>
<dbReference type="RefSeq" id="WP_010230343.1">
    <property type="nucleotide sequence ID" value="NZ_CP007217.1"/>
</dbReference>
<dbReference type="KEGG" id="cmx:DNC_01945"/>
<dbReference type="Proteomes" id="UP000260363">
    <property type="component" value="Chromosome"/>
</dbReference>
<accession>A0A069ZXS5</accession>
<gene>
    <name evidence="2" type="ORF">BD36_02070</name>
</gene>
<feature type="transmembrane region" description="Helical" evidence="1">
    <location>
        <begin position="69"/>
        <end position="94"/>
    </location>
</feature>
<dbReference type="KEGG" id="cmg:NC81_01940"/>
<proteinExistence type="predicted"/>
<keyword evidence="1" id="KW-0472">Membrane</keyword>
<dbReference type="GeneID" id="1245743"/>
<dbReference type="KEGG" id="cmm:NC80_01925"/>
<protein>
    <submittedName>
        <fullName evidence="2">Membrane protein</fullName>
    </submittedName>
</protein>
<name>A0A069ZXS5_CHLMR</name>
<evidence type="ECO:0000256" key="1">
    <source>
        <dbReference type="SAM" id="Phobius"/>
    </source>
</evidence>
<dbReference type="AlphaFoldDB" id="A0A069ZXS5"/>
<dbReference type="InterPro" id="IPR035117">
    <property type="entry name" value="IncD"/>
</dbReference>